<evidence type="ECO:0000259" key="7">
    <source>
        <dbReference type="Pfam" id="PF04542"/>
    </source>
</evidence>
<dbReference type="GO" id="GO:0003677">
    <property type="term" value="F:DNA binding"/>
    <property type="evidence" value="ECO:0007669"/>
    <property type="project" value="InterPro"/>
</dbReference>
<dbReference type="Proteomes" id="UP000183015">
    <property type="component" value="Unassembled WGS sequence"/>
</dbReference>
<comment type="subunit">
    <text evidence="2">Interacts transiently with the RNA polymerase catalytic core formed by RpoA, RpoB, RpoC and RpoZ (2 alpha, 1 beta, 1 beta' and 1 omega subunit) to form the RNA polymerase holoenzyme that can initiate transcription.</text>
</comment>
<dbReference type="eggNOG" id="COG1595">
    <property type="taxonomic scope" value="Bacteria"/>
</dbReference>
<dbReference type="Gene3D" id="1.10.10.10">
    <property type="entry name" value="Winged helix-like DNA-binding domain superfamily/Winged helix DNA-binding domain"/>
    <property type="match status" value="1"/>
</dbReference>
<dbReference type="InterPro" id="IPR032710">
    <property type="entry name" value="NTF2-like_dom_sf"/>
</dbReference>
<keyword evidence="5" id="KW-0804">Transcription</keyword>
<dbReference type="SUPFAM" id="SSF88659">
    <property type="entry name" value="Sigma3 and sigma4 domains of RNA polymerase sigma factors"/>
    <property type="match status" value="1"/>
</dbReference>
<dbReference type="NCBIfam" id="TIGR02960">
    <property type="entry name" value="SigX5"/>
    <property type="match status" value="1"/>
</dbReference>
<dbReference type="GO" id="GO:0016987">
    <property type="term" value="F:sigma factor activity"/>
    <property type="evidence" value="ECO:0007669"/>
    <property type="project" value="UniProtKB-KW"/>
</dbReference>
<dbReference type="NCBIfam" id="TIGR02937">
    <property type="entry name" value="sigma70-ECF"/>
    <property type="match status" value="1"/>
</dbReference>
<dbReference type="AlphaFoldDB" id="A0A1H7TAN7"/>
<dbReference type="SUPFAM" id="SSF88946">
    <property type="entry name" value="Sigma2 domain of RNA polymerase sigma factors"/>
    <property type="match status" value="1"/>
</dbReference>
<evidence type="ECO:0000256" key="5">
    <source>
        <dbReference type="ARBA" id="ARBA00023163"/>
    </source>
</evidence>
<dbReference type="InterPro" id="IPR013324">
    <property type="entry name" value="RNA_pol_sigma_r3/r4-like"/>
</dbReference>
<evidence type="ECO:0000313" key="11">
    <source>
        <dbReference type="Proteomes" id="UP000183015"/>
    </source>
</evidence>
<dbReference type="Gene3D" id="3.10.450.50">
    <property type="match status" value="1"/>
</dbReference>
<evidence type="ECO:0000259" key="9">
    <source>
        <dbReference type="Pfam" id="PF12680"/>
    </source>
</evidence>
<accession>A0A1H7TAN7</accession>
<dbReference type="Pfam" id="PF12680">
    <property type="entry name" value="SnoaL_2"/>
    <property type="match status" value="1"/>
</dbReference>
<dbReference type="STRING" id="235985.SAMN05414137_113173"/>
<evidence type="ECO:0000256" key="1">
    <source>
        <dbReference type="ARBA" id="ARBA00010641"/>
    </source>
</evidence>
<evidence type="ECO:0000313" key="10">
    <source>
        <dbReference type="EMBL" id="SEL81930.1"/>
    </source>
</evidence>
<dbReference type="PANTHER" id="PTHR43133">
    <property type="entry name" value="RNA POLYMERASE ECF-TYPE SIGMA FACTO"/>
    <property type="match status" value="1"/>
</dbReference>
<dbReference type="InterPro" id="IPR036388">
    <property type="entry name" value="WH-like_DNA-bd_sf"/>
</dbReference>
<keyword evidence="3" id="KW-0805">Transcription regulation</keyword>
<evidence type="ECO:0000256" key="6">
    <source>
        <dbReference type="SAM" id="MobiDB-lite"/>
    </source>
</evidence>
<dbReference type="NCBIfam" id="NF006089">
    <property type="entry name" value="PRK08241.1"/>
    <property type="match status" value="1"/>
</dbReference>
<sequence length="359" mass="39252">MTTLGQGTPAAQGTQSVGLGVPAGGWDALHARHQHELLGYCYRMLGSPFDAEEAVQETWLRAWRGRGEFAGRASVRVWLFRIATNVCLDLLRQRPRRERPVDVTAAGDPLSPRGAAEEERWLLPAPDRWLLPADPDPAHAAVLRESVRLAFVAALHRLPPTQRATLLARDILRLSAQETAALLEVTVPAANGLLRRARHSLAATAPTDAEGNSDGDGDGGPRRDELSELSKRQRALLDRYITAFERHDIPALLALLHDDATLSMPPHALWLAGRADIGRWFLRDPNPCLGSRALPIRANGTPGLAILHHDGQGPAGWRPFAVQLLTVREDRIAALDTFLDPRLVALLTSEAGAPDRLPW</sequence>
<dbReference type="Pfam" id="PF08281">
    <property type="entry name" value="Sigma70_r4_2"/>
    <property type="match status" value="1"/>
</dbReference>
<dbReference type="InterPro" id="IPR014305">
    <property type="entry name" value="RNA_pol_sigma-G_actinobac"/>
</dbReference>
<dbReference type="Gene3D" id="1.10.1740.10">
    <property type="match status" value="1"/>
</dbReference>
<keyword evidence="4" id="KW-0731">Sigma factor</keyword>
<dbReference type="InterPro" id="IPR007627">
    <property type="entry name" value="RNA_pol_sigma70_r2"/>
</dbReference>
<feature type="compositionally biased region" description="Basic and acidic residues" evidence="6">
    <location>
        <begin position="219"/>
        <end position="228"/>
    </location>
</feature>
<evidence type="ECO:0000256" key="2">
    <source>
        <dbReference type="ARBA" id="ARBA00011344"/>
    </source>
</evidence>
<evidence type="ECO:0000256" key="4">
    <source>
        <dbReference type="ARBA" id="ARBA00023082"/>
    </source>
</evidence>
<dbReference type="EMBL" id="FOAZ01000013">
    <property type="protein sequence ID" value="SEL81930.1"/>
    <property type="molecule type" value="Genomic_DNA"/>
</dbReference>
<dbReference type="InterPro" id="IPR013325">
    <property type="entry name" value="RNA_pol_sigma_r2"/>
</dbReference>
<dbReference type="GO" id="GO:0006352">
    <property type="term" value="P:DNA-templated transcription initiation"/>
    <property type="evidence" value="ECO:0007669"/>
    <property type="project" value="InterPro"/>
</dbReference>
<feature type="domain" description="RNA polymerase sigma-70 region 2" evidence="7">
    <location>
        <begin position="30"/>
        <end position="96"/>
    </location>
</feature>
<name>A0A1H7TAN7_STRJI</name>
<evidence type="ECO:0000259" key="8">
    <source>
        <dbReference type="Pfam" id="PF08281"/>
    </source>
</evidence>
<reference evidence="11" key="1">
    <citation type="submission" date="2016-10" db="EMBL/GenBank/DDBJ databases">
        <authorList>
            <person name="Varghese N."/>
        </authorList>
    </citation>
    <scope>NUCLEOTIDE SEQUENCE [LARGE SCALE GENOMIC DNA]</scope>
    <source>
        <strain evidence="11">DSM 45096 / BCRC 16803 / CGMCC 4.1857 / CIP 109030 / JCM 12277 / KCTC 19219 / NBRC 100920 / 33214</strain>
    </source>
</reference>
<feature type="region of interest" description="Disordered" evidence="6">
    <location>
        <begin position="202"/>
        <end position="228"/>
    </location>
</feature>
<dbReference type="InterPro" id="IPR013249">
    <property type="entry name" value="RNA_pol_sigma70_r4_t2"/>
</dbReference>
<dbReference type="InterPro" id="IPR014284">
    <property type="entry name" value="RNA_pol_sigma-70_dom"/>
</dbReference>
<feature type="domain" description="RNA polymerase sigma factor 70 region 4 type 2" evidence="8">
    <location>
        <begin position="149"/>
        <end position="198"/>
    </location>
</feature>
<comment type="similarity">
    <text evidence="1">Belongs to the sigma-70 factor family. ECF subfamily.</text>
</comment>
<dbReference type="Pfam" id="PF04542">
    <property type="entry name" value="Sigma70_r2"/>
    <property type="match status" value="1"/>
</dbReference>
<protein>
    <submittedName>
        <fullName evidence="10">RNA polymerase sigma-70 factor, ECF subfamily</fullName>
    </submittedName>
</protein>
<dbReference type="RefSeq" id="WP_052438463.1">
    <property type="nucleotide sequence ID" value="NZ_BBPN01000006.1"/>
</dbReference>
<dbReference type="InterPro" id="IPR039425">
    <property type="entry name" value="RNA_pol_sigma-70-like"/>
</dbReference>
<dbReference type="PANTHER" id="PTHR43133:SF65">
    <property type="entry name" value="ECF RNA POLYMERASE SIGMA FACTOR SIGG"/>
    <property type="match status" value="1"/>
</dbReference>
<dbReference type="SUPFAM" id="SSF54427">
    <property type="entry name" value="NTF2-like"/>
    <property type="match status" value="1"/>
</dbReference>
<gene>
    <name evidence="10" type="ORF">SAMN05414137_113173</name>
</gene>
<evidence type="ECO:0000256" key="3">
    <source>
        <dbReference type="ARBA" id="ARBA00023015"/>
    </source>
</evidence>
<proteinExistence type="inferred from homology"/>
<organism evidence="10 11">
    <name type="scientific">Streptacidiphilus jiangxiensis</name>
    <dbReference type="NCBI Taxonomy" id="235985"/>
    <lineage>
        <taxon>Bacteria</taxon>
        <taxon>Bacillati</taxon>
        <taxon>Actinomycetota</taxon>
        <taxon>Actinomycetes</taxon>
        <taxon>Kitasatosporales</taxon>
        <taxon>Streptomycetaceae</taxon>
        <taxon>Streptacidiphilus</taxon>
    </lineage>
</organism>
<keyword evidence="11" id="KW-1185">Reference proteome</keyword>
<dbReference type="InterPro" id="IPR037401">
    <property type="entry name" value="SnoaL-like"/>
</dbReference>
<feature type="domain" description="SnoaL-like" evidence="9">
    <location>
        <begin position="238"/>
        <end position="333"/>
    </location>
</feature>